<accession>A0A0S3KFM4</accession>
<dbReference type="KEGG" id="ess:ATZ33_17440"/>
<dbReference type="EMBL" id="CP013614">
    <property type="protein sequence ID" value="ALS03094.1"/>
    <property type="molecule type" value="Genomic_DNA"/>
</dbReference>
<organism evidence="3 5">
    <name type="scientific">Enterococcus silesiacus</name>
    <dbReference type="NCBI Taxonomy" id="332949"/>
    <lineage>
        <taxon>Bacteria</taxon>
        <taxon>Bacillati</taxon>
        <taxon>Bacillota</taxon>
        <taxon>Bacilli</taxon>
        <taxon>Lactobacillales</taxon>
        <taxon>Enterococcaceae</taxon>
        <taxon>Enterococcus</taxon>
    </lineage>
</organism>
<dbReference type="OrthoDB" id="2185747at2"/>
<evidence type="ECO:0000313" key="3">
    <source>
        <dbReference type="EMBL" id="OJG93042.1"/>
    </source>
</evidence>
<feature type="compositionally biased region" description="Basic and acidic residues" evidence="1">
    <location>
        <begin position="68"/>
        <end position="104"/>
    </location>
</feature>
<evidence type="ECO:0008006" key="6">
    <source>
        <dbReference type="Google" id="ProtNLM"/>
    </source>
</evidence>
<sequence>MKKRLLMPLHLQFFAADTGSNGDVGQSTPPADNTNDQTPPDESDAEKDQETGKTFTRDEVAKMIAAETNKKQKVWEKEQQEKQAEAEKLAKMNAQEKAEHEKKQLEEKIAELERGQTLAAMTKEASKMLSDSSLPHDDDLLGLIVSDDAEATKQAVAVVTNFVSMIKKENARQQTPPAGGQFSSNQKEKKSVADIAASTRIVK</sequence>
<keyword evidence="4" id="KW-1185">Reference proteome</keyword>
<reference evidence="3 5" key="1">
    <citation type="submission" date="2014-12" db="EMBL/GenBank/DDBJ databases">
        <title>Draft genome sequences of 29 type strains of Enterococci.</title>
        <authorList>
            <person name="Zhong Z."/>
            <person name="Sun Z."/>
            <person name="Liu W."/>
            <person name="Zhang W."/>
            <person name="Zhang H."/>
        </authorList>
    </citation>
    <scope>NUCLEOTIDE SEQUENCE [LARGE SCALE GENOMIC DNA]</scope>
    <source>
        <strain evidence="3 5">DSM 22801</strain>
    </source>
</reference>
<dbReference type="EMBL" id="JXLC01000003">
    <property type="protein sequence ID" value="OJG93042.1"/>
    <property type="molecule type" value="Genomic_DNA"/>
</dbReference>
<dbReference type="AlphaFoldDB" id="A0A0S3KFM4"/>
<evidence type="ECO:0000313" key="5">
    <source>
        <dbReference type="Proteomes" id="UP000183039"/>
    </source>
</evidence>
<reference evidence="2 4" key="2">
    <citation type="submission" date="2015-12" db="EMBL/GenBank/DDBJ databases">
        <authorList>
            <person name="Lauer A."/>
            <person name="Humrighouse B."/>
            <person name="Loparev V."/>
            <person name="Shewmaker P.L."/>
            <person name="Whitney A.M."/>
            <person name="McLaughlin R.W."/>
        </authorList>
    </citation>
    <scope>NUCLEOTIDE SEQUENCE [LARGE SCALE GENOMIC DNA]</scope>
    <source>
        <strain evidence="2 4">LMG 23085</strain>
    </source>
</reference>
<gene>
    <name evidence="2" type="ORF">ATZ33_17440</name>
    <name evidence="3" type="ORF">RV15_GL002176</name>
</gene>
<feature type="compositionally biased region" description="Polar residues" evidence="1">
    <location>
        <begin position="172"/>
        <end position="185"/>
    </location>
</feature>
<feature type="compositionally biased region" description="Polar residues" evidence="1">
    <location>
        <begin position="18"/>
        <end position="38"/>
    </location>
</feature>
<dbReference type="Pfam" id="PF14265">
    <property type="entry name" value="DUF4355"/>
    <property type="match status" value="1"/>
</dbReference>
<evidence type="ECO:0000313" key="4">
    <source>
        <dbReference type="Proteomes" id="UP000065511"/>
    </source>
</evidence>
<proteinExistence type="predicted"/>
<dbReference type="RefSeq" id="WP_071876600.1">
    <property type="nucleotide sequence ID" value="NZ_JXLC01000003.1"/>
</dbReference>
<dbReference type="InterPro" id="IPR025580">
    <property type="entry name" value="Gp46"/>
</dbReference>
<feature type="compositionally biased region" description="Basic and acidic residues" evidence="1">
    <location>
        <begin position="46"/>
        <end position="61"/>
    </location>
</feature>
<evidence type="ECO:0000256" key="1">
    <source>
        <dbReference type="SAM" id="MobiDB-lite"/>
    </source>
</evidence>
<dbReference type="Proteomes" id="UP000065511">
    <property type="component" value="Chromosome"/>
</dbReference>
<feature type="region of interest" description="Disordered" evidence="1">
    <location>
        <begin position="170"/>
        <end position="203"/>
    </location>
</feature>
<name>A0A0S3KFM4_9ENTE</name>
<evidence type="ECO:0000313" key="2">
    <source>
        <dbReference type="EMBL" id="ALS03094.1"/>
    </source>
</evidence>
<feature type="region of interest" description="Disordered" evidence="1">
    <location>
        <begin position="16"/>
        <end position="104"/>
    </location>
</feature>
<dbReference type="Proteomes" id="UP000183039">
    <property type="component" value="Unassembled WGS sequence"/>
</dbReference>
<protein>
    <recommendedName>
        <fullName evidence="6">Phage capsid protein</fullName>
    </recommendedName>
</protein>